<protein>
    <submittedName>
        <fullName evidence="2">Uncharacterized protein</fullName>
    </submittedName>
</protein>
<feature type="region of interest" description="Disordered" evidence="1">
    <location>
        <begin position="365"/>
        <end position="400"/>
    </location>
</feature>
<proteinExistence type="predicted"/>
<organism evidence="2">
    <name type="scientific">Ackermannviridae sp. ctaCq7</name>
    <dbReference type="NCBI Taxonomy" id="2827294"/>
    <lineage>
        <taxon>Viruses</taxon>
        <taxon>Duplodnaviria</taxon>
        <taxon>Heunggongvirae</taxon>
        <taxon>Uroviricota</taxon>
        <taxon>Caudoviricetes</taxon>
        <taxon>Pantevenvirales</taxon>
        <taxon>Ackermannviridae</taxon>
    </lineage>
</organism>
<dbReference type="EMBL" id="BK015821">
    <property type="protein sequence ID" value="DAE26655.1"/>
    <property type="molecule type" value="Genomic_DNA"/>
</dbReference>
<accession>A0A8S5R5E7</accession>
<name>A0A8S5R5E7_9CAUD</name>
<evidence type="ECO:0000313" key="2">
    <source>
        <dbReference type="EMBL" id="DAE26655.1"/>
    </source>
</evidence>
<reference evidence="2" key="1">
    <citation type="journal article" date="2021" name="Proc. Natl. Acad. Sci. U.S.A.">
        <title>A Catalog of Tens of Thousands of Viruses from Human Metagenomes Reveals Hidden Associations with Chronic Diseases.</title>
        <authorList>
            <person name="Tisza M.J."/>
            <person name="Buck C.B."/>
        </authorList>
    </citation>
    <scope>NUCLEOTIDE SEQUENCE</scope>
    <source>
        <strain evidence="2">CtaCq7</strain>
    </source>
</reference>
<evidence type="ECO:0000256" key="1">
    <source>
        <dbReference type="SAM" id="MobiDB-lite"/>
    </source>
</evidence>
<sequence length="400" mass="45888">MVDKSKLIGKVDIIGVVQGIEHPTKNEDGKQVEIKTIVNLIVENPVTKSTVSLPFFTNEWDKLQYFENGQPQRVSEQNATEEMKRKAIKYEIKGQKETKTYLTVKSFVDALKLFKGKKVKIEGTSRYRVNNQGFLQQNLECKKVEYIDQKTTDYRLQTHTYVLFSKKEIETMDLDKELEIYVPLGTQNEYYRQKAIIPLEIFLDGALKTDRPLAKQILDQMRNDCAKSFELEGYYLIPATIELENGKAFREPTEDDVTQGVKLLHQATSKGDMELYKQKMALEFKKIGLIPVERGTLNIAIIAFDKVDYVEYPSLQDYSTNTGANAIQNATQSSMQKALETMKKIKENTIQPILVTEETPEEYIKEEVNTESQGSEDKKEATTNSITETTENSNEDMFPF</sequence>
<feature type="compositionally biased region" description="Low complexity" evidence="1">
    <location>
        <begin position="382"/>
        <end position="392"/>
    </location>
</feature>